<feature type="transmembrane region" description="Helical" evidence="1">
    <location>
        <begin position="334"/>
        <end position="351"/>
    </location>
</feature>
<name>A0A0K1JMK7_9MICO</name>
<dbReference type="KEGG" id="lmoi:VV02_21385"/>
<keyword evidence="1" id="KW-1133">Transmembrane helix</keyword>
<feature type="transmembrane region" description="Helical" evidence="1">
    <location>
        <begin position="80"/>
        <end position="100"/>
    </location>
</feature>
<proteinExistence type="predicted"/>
<dbReference type="RefSeq" id="WP_052594862.1">
    <property type="nucleotide sequence ID" value="NZ_CP011112.1"/>
</dbReference>
<dbReference type="PATRIC" id="fig|571913.6.peg.4335"/>
<reference evidence="2 3" key="1">
    <citation type="submission" date="2015-03" db="EMBL/GenBank/DDBJ databases">
        <title>Luteipulveratus halotolerans sp. nov., a novel actinobacterium (Dermacoccaceae) from Sarawak, Malaysia.</title>
        <authorList>
            <person name="Juboi H."/>
            <person name="Basik A."/>
            <person name="Shamsul S.S."/>
            <person name="Arnold P."/>
            <person name="Schmitt E.K."/>
            <person name="Sanglier J.-J."/>
            <person name="Yeo T."/>
        </authorList>
    </citation>
    <scope>NUCLEOTIDE SEQUENCE [LARGE SCALE GENOMIC DNA]</scope>
    <source>
        <strain evidence="2 3">MN07-A0370</strain>
    </source>
</reference>
<protein>
    <submittedName>
        <fullName evidence="2">Uncharacterized protein</fullName>
    </submittedName>
</protein>
<evidence type="ECO:0000313" key="3">
    <source>
        <dbReference type="Proteomes" id="UP000066480"/>
    </source>
</evidence>
<sequence length="755" mass="80052">MSADAVALRRAGLPELSQVLGTLWLPVGTLVFLTYTASYGLPFGPGLLALVMIGVTQVLPGALLWRCLRPRRGWLLEDVALGFSLGIGLAVLSQIVGGYLDARWPSVVLPLAVAAALIATPVTRRRIVEARWEPVPWWMGAGVAAFALAALPQLLTFARQNRVTWPDGPGAPQVDQYFHIALAGQMLHRGPTAWPFVSTEPLEYHWLTHVWMAQVTASSGLGLDQVDLRLLPTIVPVLTVASTAALALRLSGKPWVATLAAGIVMIGGKANPWAIPGNHLPFTPDSPTLGLSVPVLLSLVAVLAMRWRGQARSGSMIALIALTVLASGTKGSTTPLVIAGTGLALVAMLLWRRTVARLVLLDFVVLCAALMLTVRIIFGGSAAGLTYNPDAAAHMTMMGGLLGVAQSRAAHAVIVIYLLVAGMSRGALAFALPFRSSTTDGRRDPITWVLIGGTIAGSCAPALFVQPGASQYYFLVSAYPLGAVGSALGVAVLLRTVGRRQKAVLALIAVAGGLAVYALPTIIAGNVRHDDPGSAARIMLVALGIAAVAGLVATALVRPALRLRIGLGAVAAAILSSGTIAMMDTWGDPLPRTHSVSLGAPGAVSQGQIDTARFIRNHSRGHDLVMSNRHCMTPNPEPGRCDNRRFVVAAFSERQVLLEGWGYSPTVSRLAPQGRLSMTLPFWNQPLQRLNDGFFTRPTAKARMLLWDKGVRWAYSDNQVPHTVSLAPYARARYHAKDGSATAWQLLPPPRRSAS</sequence>
<keyword evidence="1" id="KW-0472">Membrane</keyword>
<dbReference type="AlphaFoldDB" id="A0A0K1JMK7"/>
<evidence type="ECO:0000313" key="2">
    <source>
        <dbReference type="EMBL" id="AKU17813.1"/>
    </source>
</evidence>
<feature type="transmembrane region" description="Helical" evidence="1">
    <location>
        <begin position="106"/>
        <end position="123"/>
    </location>
</feature>
<feature type="transmembrane region" description="Helical" evidence="1">
    <location>
        <begin position="503"/>
        <end position="523"/>
    </location>
</feature>
<feature type="transmembrane region" description="Helical" evidence="1">
    <location>
        <begin position="47"/>
        <end position="68"/>
    </location>
</feature>
<evidence type="ECO:0000256" key="1">
    <source>
        <dbReference type="SAM" id="Phobius"/>
    </source>
</evidence>
<feature type="transmembrane region" description="Helical" evidence="1">
    <location>
        <begin position="409"/>
        <end position="434"/>
    </location>
</feature>
<organism evidence="2 3">
    <name type="scientific">Luteipulveratus mongoliensis</name>
    <dbReference type="NCBI Taxonomy" id="571913"/>
    <lineage>
        <taxon>Bacteria</taxon>
        <taxon>Bacillati</taxon>
        <taxon>Actinomycetota</taxon>
        <taxon>Actinomycetes</taxon>
        <taxon>Micrococcales</taxon>
        <taxon>Dermacoccaceae</taxon>
        <taxon>Luteipulveratus</taxon>
    </lineage>
</organism>
<feature type="transmembrane region" description="Helical" evidence="1">
    <location>
        <begin position="230"/>
        <end position="248"/>
    </location>
</feature>
<dbReference type="EMBL" id="CP011112">
    <property type="protein sequence ID" value="AKU17813.1"/>
    <property type="molecule type" value="Genomic_DNA"/>
</dbReference>
<feature type="transmembrane region" description="Helical" evidence="1">
    <location>
        <begin position="311"/>
        <end position="328"/>
    </location>
</feature>
<feature type="transmembrane region" description="Helical" evidence="1">
    <location>
        <begin position="535"/>
        <end position="556"/>
    </location>
</feature>
<feature type="transmembrane region" description="Helical" evidence="1">
    <location>
        <begin position="19"/>
        <end position="41"/>
    </location>
</feature>
<feature type="transmembrane region" description="Helical" evidence="1">
    <location>
        <begin position="255"/>
        <end position="275"/>
    </location>
</feature>
<dbReference type="Proteomes" id="UP000066480">
    <property type="component" value="Chromosome"/>
</dbReference>
<feature type="transmembrane region" description="Helical" evidence="1">
    <location>
        <begin position="135"/>
        <end position="155"/>
    </location>
</feature>
<feature type="transmembrane region" description="Helical" evidence="1">
    <location>
        <begin position="446"/>
        <end position="466"/>
    </location>
</feature>
<keyword evidence="3" id="KW-1185">Reference proteome</keyword>
<dbReference type="OrthoDB" id="3855595at2"/>
<feature type="transmembrane region" description="Helical" evidence="1">
    <location>
        <begin position="287"/>
        <end position="304"/>
    </location>
</feature>
<keyword evidence="1" id="KW-0812">Transmembrane</keyword>
<accession>A0A0K1JMK7</accession>
<feature type="transmembrane region" description="Helical" evidence="1">
    <location>
        <begin position="358"/>
        <end position="378"/>
    </location>
</feature>
<feature type="transmembrane region" description="Helical" evidence="1">
    <location>
        <begin position="472"/>
        <end position="494"/>
    </location>
</feature>
<gene>
    <name evidence="2" type="ORF">VV02_21385</name>
</gene>
<feature type="transmembrane region" description="Helical" evidence="1">
    <location>
        <begin position="563"/>
        <end position="583"/>
    </location>
</feature>